<protein>
    <submittedName>
        <fullName evidence="5">Lupeol synthase</fullName>
        <ecNumber evidence="5">5.4.99.41</ecNumber>
    </submittedName>
</protein>
<dbReference type="Pfam" id="PF13243">
    <property type="entry name" value="SQHop_cyclase_C"/>
    <property type="match status" value="1"/>
</dbReference>
<evidence type="ECO:0000259" key="4">
    <source>
        <dbReference type="Pfam" id="PF13249"/>
    </source>
</evidence>
<name>A0ABD1GUS3_SALDI</name>
<dbReference type="EC" id="5.4.99.41" evidence="5"/>
<dbReference type="InterPro" id="IPR018333">
    <property type="entry name" value="Squalene_cyclase"/>
</dbReference>
<evidence type="ECO:0000313" key="6">
    <source>
        <dbReference type="Proteomes" id="UP001567538"/>
    </source>
</evidence>
<evidence type="ECO:0000259" key="3">
    <source>
        <dbReference type="Pfam" id="PF13243"/>
    </source>
</evidence>
<dbReference type="Gene3D" id="1.50.10.20">
    <property type="match status" value="1"/>
</dbReference>
<gene>
    <name evidence="5" type="ORF">AAHA92_16209</name>
</gene>
<feature type="domain" description="Squalene cyclase C-terminal" evidence="3">
    <location>
        <begin position="299"/>
        <end position="372"/>
    </location>
</feature>
<organism evidence="5 6">
    <name type="scientific">Salvia divinorum</name>
    <name type="common">Maria pastora</name>
    <name type="synonym">Diviner's sage</name>
    <dbReference type="NCBI Taxonomy" id="28513"/>
    <lineage>
        <taxon>Eukaryota</taxon>
        <taxon>Viridiplantae</taxon>
        <taxon>Streptophyta</taxon>
        <taxon>Embryophyta</taxon>
        <taxon>Tracheophyta</taxon>
        <taxon>Spermatophyta</taxon>
        <taxon>Magnoliopsida</taxon>
        <taxon>eudicotyledons</taxon>
        <taxon>Gunneridae</taxon>
        <taxon>Pentapetalae</taxon>
        <taxon>asterids</taxon>
        <taxon>lamiids</taxon>
        <taxon>Lamiales</taxon>
        <taxon>Lamiaceae</taxon>
        <taxon>Nepetoideae</taxon>
        <taxon>Mentheae</taxon>
        <taxon>Salviinae</taxon>
        <taxon>Salvia</taxon>
        <taxon>Salvia subgen. Calosphace</taxon>
    </lineage>
</organism>
<keyword evidence="2" id="KW-0677">Repeat</keyword>
<dbReference type="InterPro" id="IPR032697">
    <property type="entry name" value="SQ_cyclase_N"/>
</dbReference>
<sequence length="380" mass="43602">MWRLKVAEGGGRWLTTSNNHTGRQHWEFDENAVVSGDETARLAKMRHEFSKNRHQIKQSADQLMRMQLRKENPSPPLPTAARLEEEEEITAEATATTLSRDIGYLSTVQARDGHWPAESAAPLFFLPPLVMALYITGDLDAILSSEHKKEMLRYTHNHQVIHLPIYPSQFSNFFKFSFCHFDFFGRIEWGLHVEGHNTMFGSVLNYVVLRLLGEGPKEEAVARGRKWILQHGGAVRMPSWGKFWLTVLGVHEWAGCNPYPPELWLLPTWFPFNAGMMACYARLAYMPMSSLYGERLNLVQTSWALLSLINAGQGEIDLQPIHRGIRLLINSQMEDGDFPQQDIVGVIFKNCSLNYSSYRNIFPIWAIGKYRQHILQAQLF</sequence>
<dbReference type="AlphaFoldDB" id="A0ABD1GUS3"/>
<accession>A0ABD1GUS3</accession>
<reference evidence="5 6" key="1">
    <citation type="submission" date="2024-06" db="EMBL/GenBank/DDBJ databases">
        <title>A chromosome level genome sequence of Diviner's sage (Salvia divinorum).</title>
        <authorList>
            <person name="Ford S.A."/>
            <person name="Ro D.-K."/>
            <person name="Ness R.W."/>
            <person name="Phillips M.A."/>
        </authorList>
    </citation>
    <scope>NUCLEOTIDE SEQUENCE [LARGE SCALE GENOMIC DNA]</scope>
    <source>
        <strain evidence="5">SAF-2024a</strain>
        <tissue evidence="5">Leaf</tissue>
    </source>
</reference>
<keyword evidence="6" id="KW-1185">Reference proteome</keyword>
<dbReference type="Proteomes" id="UP001567538">
    <property type="component" value="Unassembled WGS sequence"/>
</dbReference>
<dbReference type="EMBL" id="JBEAFC010000007">
    <property type="protein sequence ID" value="KAL1547903.1"/>
    <property type="molecule type" value="Genomic_DNA"/>
</dbReference>
<dbReference type="SUPFAM" id="SSF48239">
    <property type="entry name" value="Terpenoid cyclases/Protein prenyltransferases"/>
    <property type="match status" value="1"/>
</dbReference>
<feature type="domain" description="Squalene cyclase N-terminal" evidence="4">
    <location>
        <begin position="189"/>
        <end position="296"/>
    </location>
</feature>
<keyword evidence="5" id="KW-0413">Isomerase</keyword>
<dbReference type="InterPro" id="IPR032696">
    <property type="entry name" value="SQ_cyclase_C"/>
</dbReference>
<evidence type="ECO:0000313" key="5">
    <source>
        <dbReference type="EMBL" id="KAL1547903.1"/>
    </source>
</evidence>
<dbReference type="Pfam" id="PF13249">
    <property type="entry name" value="SQHop_cyclase_N"/>
    <property type="match status" value="1"/>
</dbReference>
<evidence type="ECO:0000256" key="1">
    <source>
        <dbReference type="ARBA" id="ARBA00009755"/>
    </source>
</evidence>
<comment type="caution">
    <text evidence="5">The sequence shown here is derived from an EMBL/GenBank/DDBJ whole genome shotgun (WGS) entry which is preliminary data.</text>
</comment>
<comment type="similarity">
    <text evidence="1">Belongs to the terpene cyclase/mutase family.</text>
</comment>
<dbReference type="InterPro" id="IPR008930">
    <property type="entry name" value="Terpenoid_cyclase/PrenylTrfase"/>
</dbReference>
<evidence type="ECO:0000256" key="2">
    <source>
        <dbReference type="ARBA" id="ARBA00022737"/>
    </source>
</evidence>
<dbReference type="PANTHER" id="PTHR11764:SF19">
    <property type="entry name" value="TERPENE CYCLASE_MUTASE FAMILY MEMBER"/>
    <property type="match status" value="1"/>
</dbReference>
<dbReference type="GO" id="GO:0042299">
    <property type="term" value="F:lupeol synthase activity"/>
    <property type="evidence" value="ECO:0007669"/>
    <property type="project" value="UniProtKB-EC"/>
</dbReference>
<proteinExistence type="inferred from homology"/>
<dbReference type="PANTHER" id="PTHR11764">
    <property type="entry name" value="TERPENE CYCLASE/MUTASE FAMILY MEMBER"/>
    <property type="match status" value="1"/>
</dbReference>